<dbReference type="InterPro" id="IPR012677">
    <property type="entry name" value="Nucleotide-bd_a/b_plait_sf"/>
</dbReference>
<gene>
    <name evidence="2" type="ORF">CTI12_AA393210</name>
</gene>
<sequence length="154" mass="17273">MATISSSIISSTTYLHLHSSSKPFKTHSQTSLKISNVRQQQQPTRLFCVAEETVVTAVDPTSEAARRLYVGNIPRTTNNDELQKVFEEHGSIEKVEDWLFIRSERSLEPAQIHPVTTCASESAKGFCNQSVSMTERTFLSLSCNHRNRVSEVSD</sequence>
<comment type="caution">
    <text evidence="2">The sequence shown here is derived from an EMBL/GenBank/DDBJ whole genome shotgun (WGS) entry which is preliminary data.</text>
</comment>
<dbReference type="OrthoDB" id="1742883at2759"/>
<dbReference type="InterPro" id="IPR000504">
    <property type="entry name" value="RRM_dom"/>
</dbReference>
<name>A0A2U1MCW9_ARTAN</name>
<reference evidence="2 3" key="1">
    <citation type="journal article" date="2018" name="Mol. Plant">
        <title>The genome of Artemisia annua provides insight into the evolution of Asteraceae family and artemisinin biosynthesis.</title>
        <authorList>
            <person name="Shen Q."/>
            <person name="Zhang L."/>
            <person name="Liao Z."/>
            <person name="Wang S."/>
            <person name="Yan T."/>
            <person name="Shi P."/>
            <person name="Liu M."/>
            <person name="Fu X."/>
            <person name="Pan Q."/>
            <person name="Wang Y."/>
            <person name="Lv Z."/>
            <person name="Lu X."/>
            <person name="Zhang F."/>
            <person name="Jiang W."/>
            <person name="Ma Y."/>
            <person name="Chen M."/>
            <person name="Hao X."/>
            <person name="Li L."/>
            <person name="Tang Y."/>
            <person name="Lv G."/>
            <person name="Zhou Y."/>
            <person name="Sun X."/>
            <person name="Brodelius P.E."/>
            <person name="Rose J.K.C."/>
            <person name="Tang K."/>
        </authorList>
    </citation>
    <scope>NUCLEOTIDE SEQUENCE [LARGE SCALE GENOMIC DNA]</scope>
    <source>
        <strain evidence="3">cv. Huhao1</strain>
        <tissue evidence="2">Leaf</tissue>
    </source>
</reference>
<protein>
    <submittedName>
        <fullName evidence="2">RNA-binding (RRM/RBD/RNP motifs) family protein</fullName>
    </submittedName>
</protein>
<evidence type="ECO:0000313" key="2">
    <source>
        <dbReference type="EMBL" id="PWA59105.1"/>
    </source>
</evidence>
<dbReference type="Pfam" id="PF00076">
    <property type="entry name" value="RRM_1"/>
    <property type="match status" value="1"/>
</dbReference>
<dbReference type="SUPFAM" id="SSF54928">
    <property type="entry name" value="RNA-binding domain, RBD"/>
    <property type="match status" value="1"/>
</dbReference>
<dbReference type="EMBL" id="PKPP01005719">
    <property type="protein sequence ID" value="PWA59105.1"/>
    <property type="molecule type" value="Genomic_DNA"/>
</dbReference>
<feature type="domain" description="RRM" evidence="1">
    <location>
        <begin position="68"/>
        <end position="95"/>
    </location>
</feature>
<accession>A0A2U1MCW9</accession>
<dbReference type="STRING" id="35608.A0A2U1MCW9"/>
<dbReference type="Gene3D" id="3.30.70.330">
    <property type="match status" value="1"/>
</dbReference>
<evidence type="ECO:0000313" key="3">
    <source>
        <dbReference type="Proteomes" id="UP000245207"/>
    </source>
</evidence>
<dbReference type="InterPro" id="IPR035979">
    <property type="entry name" value="RBD_domain_sf"/>
</dbReference>
<organism evidence="2 3">
    <name type="scientific">Artemisia annua</name>
    <name type="common">Sweet wormwood</name>
    <dbReference type="NCBI Taxonomy" id="35608"/>
    <lineage>
        <taxon>Eukaryota</taxon>
        <taxon>Viridiplantae</taxon>
        <taxon>Streptophyta</taxon>
        <taxon>Embryophyta</taxon>
        <taxon>Tracheophyta</taxon>
        <taxon>Spermatophyta</taxon>
        <taxon>Magnoliopsida</taxon>
        <taxon>eudicotyledons</taxon>
        <taxon>Gunneridae</taxon>
        <taxon>Pentapetalae</taxon>
        <taxon>asterids</taxon>
        <taxon>campanulids</taxon>
        <taxon>Asterales</taxon>
        <taxon>Asteraceae</taxon>
        <taxon>Asteroideae</taxon>
        <taxon>Anthemideae</taxon>
        <taxon>Artemisiinae</taxon>
        <taxon>Artemisia</taxon>
    </lineage>
</organism>
<evidence type="ECO:0000259" key="1">
    <source>
        <dbReference type="Pfam" id="PF00076"/>
    </source>
</evidence>
<dbReference type="AlphaFoldDB" id="A0A2U1MCW9"/>
<dbReference type="GO" id="GO:0003723">
    <property type="term" value="F:RNA binding"/>
    <property type="evidence" value="ECO:0007669"/>
    <property type="project" value="InterPro"/>
</dbReference>
<proteinExistence type="predicted"/>
<dbReference type="Proteomes" id="UP000245207">
    <property type="component" value="Unassembled WGS sequence"/>
</dbReference>
<keyword evidence="3" id="KW-1185">Reference proteome</keyword>